<dbReference type="AlphaFoldDB" id="A0A382HKZ5"/>
<organism evidence="1">
    <name type="scientific">marine metagenome</name>
    <dbReference type="NCBI Taxonomy" id="408172"/>
    <lineage>
        <taxon>unclassified sequences</taxon>
        <taxon>metagenomes</taxon>
        <taxon>ecological metagenomes</taxon>
    </lineage>
</organism>
<dbReference type="EMBL" id="UINC01061904">
    <property type="protein sequence ID" value="SVB87976.1"/>
    <property type="molecule type" value="Genomic_DNA"/>
</dbReference>
<evidence type="ECO:0000313" key="1">
    <source>
        <dbReference type="EMBL" id="SVB87976.1"/>
    </source>
</evidence>
<protein>
    <submittedName>
        <fullName evidence="1">Uncharacterized protein</fullName>
    </submittedName>
</protein>
<gene>
    <name evidence="1" type="ORF">METZ01_LOCUS240830</name>
</gene>
<sequence length="80" mass="9242">MTDLIPNDMVVPILRLKFRIQNLSWLCRNLQIRNNEHPEIKQTMAKLNMLRNKILLGKAEEVPVLSEPPAYPISLGDLHV</sequence>
<proteinExistence type="predicted"/>
<name>A0A382HKZ5_9ZZZZ</name>
<reference evidence="1" key="1">
    <citation type="submission" date="2018-05" db="EMBL/GenBank/DDBJ databases">
        <authorList>
            <person name="Lanie J.A."/>
            <person name="Ng W.-L."/>
            <person name="Kazmierczak K.M."/>
            <person name="Andrzejewski T.M."/>
            <person name="Davidsen T.M."/>
            <person name="Wayne K.J."/>
            <person name="Tettelin H."/>
            <person name="Glass J.I."/>
            <person name="Rusch D."/>
            <person name="Podicherti R."/>
            <person name="Tsui H.-C.T."/>
            <person name="Winkler M.E."/>
        </authorList>
    </citation>
    <scope>NUCLEOTIDE SEQUENCE</scope>
</reference>
<accession>A0A382HKZ5</accession>